<dbReference type="EMBL" id="CP061379">
    <property type="protein sequence ID" value="QPF95202.1"/>
    <property type="molecule type" value="Genomic_DNA"/>
</dbReference>
<protein>
    <submittedName>
        <fullName evidence="1">Uncharacterized protein</fullName>
    </submittedName>
</protein>
<dbReference type="Proteomes" id="UP000594621">
    <property type="component" value="Chromosome"/>
</dbReference>
<sequence>MQRCVDVQIGGDTAFGCLNEKLRREVDKVNPTLNLPPIDARSSDVRVGIGNEAAVRQQLGSNYGRTITPFRPPSISNVLPHR</sequence>
<evidence type="ECO:0000313" key="2">
    <source>
        <dbReference type="Proteomes" id="UP000594621"/>
    </source>
</evidence>
<dbReference type="AlphaFoldDB" id="A0A7S9DCE7"/>
<proteinExistence type="predicted"/>
<gene>
    <name evidence="1" type="ORF">IC761_15250</name>
</gene>
<accession>A0A7S9DCE7</accession>
<evidence type="ECO:0000313" key="1">
    <source>
        <dbReference type="EMBL" id="QPF95202.1"/>
    </source>
</evidence>
<keyword evidence="2" id="KW-1185">Reference proteome</keyword>
<reference evidence="1 2" key="1">
    <citation type="submission" date="2020-09" db="EMBL/GenBank/DDBJ databases">
        <title>Complete genomes of bradyrhizobia occurring on native shrubby legumes in Australia.</title>
        <authorList>
            <person name="Lafay B."/>
        </authorList>
    </citation>
    <scope>NUCLEOTIDE SEQUENCE [LARGE SCALE GENOMIC DNA]</scope>
    <source>
        <strain evidence="1 2">BDV5040</strain>
    </source>
</reference>
<name>A0A7S9DCE7_9BRAD</name>
<dbReference type="KEGG" id="bcou:IC761_15250"/>
<organism evidence="1 2">
    <name type="scientific">Bradyrhizobium commune</name>
    <dbReference type="NCBI Taxonomy" id="83627"/>
    <lineage>
        <taxon>Bacteria</taxon>
        <taxon>Pseudomonadati</taxon>
        <taxon>Pseudomonadota</taxon>
        <taxon>Alphaproteobacteria</taxon>
        <taxon>Hyphomicrobiales</taxon>
        <taxon>Nitrobacteraceae</taxon>
        <taxon>Bradyrhizobium</taxon>
    </lineage>
</organism>